<dbReference type="AlphaFoldDB" id="A0A841KVA9"/>
<evidence type="ECO:0000259" key="2">
    <source>
        <dbReference type="Pfam" id="PF19200"/>
    </source>
</evidence>
<sequence>MIGISVFAGMGTSLEENLQYMQTANRTGIKYLFTSCHIPEARNTSKDELAVILKEASQLGMYIIMDISKSYFEERELEKYPIHSLRLDFGFSTREIAEMTRRFGFNITLNASTLEQEEIEKILEYGGEISKITACHNYYPRRDTGISEQLFVQRNNTLKGYGIKTMAFIPSQFRKRGPIYEGLPTLEKHREMEPSIAAQHLVRLGADIVMIGDAMASEGELKRLGKLRKEIMMIPIKLEKNIGESEKKLLGFIHTNRTDPGEYVIRSQEAREVKDGKIHPRNTLERYKNCVTIDNDGYKRYEGELQILKKEMAKDDRVNVVADASSAEILVHLLQPGEKFVFEIMEDEA</sequence>
<dbReference type="SUPFAM" id="SSF51445">
    <property type="entry name" value="(Trans)glycosidases"/>
    <property type="match status" value="1"/>
</dbReference>
<accession>A0A841KVA9</accession>
<dbReference type="Gene3D" id="3.20.20.70">
    <property type="entry name" value="Aldolase class I"/>
    <property type="match status" value="1"/>
</dbReference>
<organism evidence="3 4">
    <name type="scientific">Anaerosolibacter carboniphilus</name>
    <dbReference type="NCBI Taxonomy" id="1417629"/>
    <lineage>
        <taxon>Bacteria</taxon>
        <taxon>Bacillati</taxon>
        <taxon>Bacillota</taxon>
        <taxon>Clostridia</taxon>
        <taxon>Peptostreptococcales</taxon>
        <taxon>Thermotaleaceae</taxon>
        <taxon>Anaerosolibacter</taxon>
    </lineage>
</organism>
<gene>
    <name evidence="3" type="ORF">HNQ80_003480</name>
</gene>
<dbReference type="InterPro" id="IPR029000">
    <property type="entry name" value="Cyclophilin-like_dom_sf"/>
</dbReference>
<dbReference type="Proteomes" id="UP000579281">
    <property type="component" value="Unassembled WGS sequence"/>
</dbReference>
<keyword evidence="4" id="KW-1185">Reference proteome</keyword>
<name>A0A841KVA9_9FIRM</name>
<dbReference type="InterPro" id="IPR013785">
    <property type="entry name" value="Aldolase_TIM"/>
</dbReference>
<dbReference type="PANTHER" id="PTHR38435:SF2">
    <property type="entry name" value="DUF871 DOMAIN-CONTAINING PROTEIN"/>
    <property type="match status" value="1"/>
</dbReference>
<feature type="domain" description="6-phospho-N-acetylmuramidase N-terminal" evidence="2">
    <location>
        <begin position="2"/>
        <end position="225"/>
    </location>
</feature>
<proteinExistence type="predicted"/>
<dbReference type="InterPro" id="IPR008589">
    <property type="entry name" value="MupG"/>
</dbReference>
<dbReference type="RefSeq" id="WP_184311862.1">
    <property type="nucleotide sequence ID" value="NZ_JACHEN010000023.1"/>
</dbReference>
<protein>
    <recommendedName>
        <fullName evidence="5">DUF871 domain-containing protein</fullName>
    </recommendedName>
</protein>
<comment type="caution">
    <text evidence="3">The sequence shown here is derived from an EMBL/GenBank/DDBJ whole genome shotgun (WGS) entry which is preliminary data.</text>
</comment>
<dbReference type="InterPro" id="IPR017853">
    <property type="entry name" value="GH"/>
</dbReference>
<evidence type="ECO:0008006" key="5">
    <source>
        <dbReference type="Google" id="ProtNLM"/>
    </source>
</evidence>
<evidence type="ECO:0000313" key="4">
    <source>
        <dbReference type="Proteomes" id="UP000579281"/>
    </source>
</evidence>
<dbReference type="EMBL" id="JACHEN010000023">
    <property type="protein sequence ID" value="MBB6217361.1"/>
    <property type="molecule type" value="Genomic_DNA"/>
</dbReference>
<dbReference type="InterPro" id="IPR043894">
    <property type="entry name" value="MupG_C"/>
</dbReference>
<evidence type="ECO:0000313" key="3">
    <source>
        <dbReference type="EMBL" id="MBB6217361.1"/>
    </source>
</evidence>
<evidence type="ECO:0000259" key="1">
    <source>
        <dbReference type="Pfam" id="PF05913"/>
    </source>
</evidence>
<reference evidence="3 4" key="1">
    <citation type="submission" date="2020-08" db="EMBL/GenBank/DDBJ databases">
        <title>Genomic Encyclopedia of Type Strains, Phase IV (KMG-IV): sequencing the most valuable type-strain genomes for metagenomic binning, comparative biology and taxonomic classification.</title>
        <authorList>
            <person name="Goeker M."/>
        </authorList>
    </citation>
    <scope>NUCLEOTIDE SEQUENCE [LARGE SCALE GENOMIC DNA]</scope>
    <source>
        <strain evidence="3 4">DSM 103526</strain>
    </source>
</reference>
<feature type="domain" description="6-phospho-N-acetylmuramidase C-terminal" evidence="1">
    <location>
        <begin position="233"/>
        <end position="343"/>
    </location>
</feature>
<dbReference type="Pfam" id="PF05913">
    <property type="entry name" value="MupG_C"/>
    <property type="match status" value="1"/>
</dbReference>
<dbReference type="PANTHER" id="PTHR38435">
    <property type="match status" value="1"/>
</dbReference>
<dbReference type="Pfam" id="PF19200">
    <property type="entry name" value="MupG_N"/>
    <property type="match status" value="1"/>
</dbReference>
<dbReference type="InterPro" id="IPR043797">
    <property type="entry name" value="MupG_N"/>
</dbReference>
<dbReference type="SUPFAM" id="SSF50891">
    <property type="entry name" value="Cyclophilin-like"/>
    <property type="match status" value="1"/>
</dbReference>
<dbReference type="Gene3D" id="2.40.100.10">
    <property type="entry name" value="Cyclophilin-like"/>
    <property type="match status" value="1"/>
</dbReference>